<gene>
    <name evidence="1" type="ORF">PHYPA_027450</name>
</gene>
<reference evidence="1 3" key="1">
    <citation type="journal article" date="2008" name="Science">
        <title>The Physcomitrella genome reveals evolutionary insights into the conquest of land by plants.</title>
        <authorList>
            <person name="Rensing S."/>
            <person name="Lang D."/>
            <person name="Zimmer A."/>
            <person name="Terry A."/>
            <person name="Salamov A."/>
            <person name="Shapiro H."/>
            <person name="Nishiyama T."/>
            <person name="Perroud P.-F."/>
            <person name="Lindquist E."/>
            <person name="Kamisugi Y."/>
            <person name="Tanahashi T."/>
            <person name="Sakakibara K."/>
            <person name="Fujita T."/>
            <person name="Oishi K."/>
            <person name="Shin-I T."/>
            <person name="Kuroki Y."/>
            <person name="Toyoda A."/>
            <person name="Suzuki Y."/>
            <person name="Hashimoto A."/>
            <person name="Yamaguchi K."/>
            <person name="Sugano A."/>
            <person name="Kohara Y."/>
            <person name="Fujiyama A."/>
            <person name="Anterola A."/>
            <person name="Aoki S."/>
            <person name="Ashton N."/>
            <person name="Barbazuk W.B."/>
            <person name="Barker E."/>
            <person name="Bennetzen J."/>
            <person name="Bezanilla M."/>
            <person name="Blankenship R."/>
            <person name="Cho S.H."/>
            <person name="Dutcher S."/>
            <person name="Estelle M."/>
            <person name="Fawcett J.A."/>
            <person name="Gundlach H."/>
            <person name="Hanada K."/>
            <person name="Heyl A."/>
            <person name="Hicks K.A."/>
            <person name="Hugh J."/>
            <person name="Lohr M."/>
            <person name="Mayer K."/>
            <person name="Melkozernov A."/>
            <person name="Murata T."/>
            <person name="Nelson D."/>
            <person name="Pils B."/>
            <person name="Prigge M."/>
            <person name="Reiss B."/>
            <person name="Renner T."/>
            <person name="Rombauts S."/>
            <person name="Rushton P."/>
            <person name="Sanderfoot A."/>
            <person name="Schween G."/>
            <person name="Shiu S.-H."/>
            <person name="Stueber K."/>
            <person name="Theodoulou F.L."/>
            <person name="Tu H."/>
            <person name="Van de Peer Y."/>
            <person name="Verrier P.J."/>
            <person name="Waters E."/>
            <person name="Wood A."/>
            <person name="Yang L."/>
            <person name="Cove D."/>
            <person name="Cuming A."/>
            <person name="Hasebe M."/>
            <person name="Lucas S."/>
            <person name="Mishler D.B."/>
            <person name="Reski R."/>
            <person name="Grigoriev I."/>
            <person name="Quatrano R.S."/>
            <person name="Boore J.L."/>
        </authorList>
    </citation>
    <scope>NUCLEOTIDE SEQUENCE [LARGE SCALE GENOMIC DNA]</scope>
    <source>
        <strain evidence="2 3">cv. Gransden 2004</strain>
    </source>
</reference>
<evidence type="ECO:0000313" key="3">
    <source>
        <dbReference type="Proteomes" id="UP000006727"/>
    </source>
</evidence>
<dbReference type="EMBL" id="ABEU02000022">
    <property type="protein sequence ID" value="PNR31133.1"/>
    <property type="molecule type" value="Genomic_DNA"/>
</dbReference>
<keyword evidence="3" id="KW-1185">Reference proteome</keyword>
<dbReference type="InParanoid" id="A0A2K1IPC3"/>
<reference evidence="1 3" key="2">
    <citation type="journal article" date="2018" name="Plant J.">
        <title>The Physcomitrella patens chromosome-scale assembly reveals moss genome structure and evolution.</title>
        <authorList>
            <person name="Lang D."/>
            <person name="Ullrich K.K."/>
            <person name="Murat F."/>
            <person name="Fuchs J."/>
            <person name="Jenkins J."/>
            <person name="Haas F.B."/>
            <person name="Piednoel M."/>
            <person name="Gundlach H."/>
            <person name="Van Bel M."/>
            <person name="Meyberg R."/>
            <person name="Vives C."/>
            <person name="Morata J."/>
            <person name="Symeonidi A."/>
            <person name="Hiss M."/>
            <person name="Muchero W."/>
            <person name="Kamisugi Y."/>
            <person name="Saleh O."/>
            <person name="Blanc G."/>
            <person name="Decker E.L."/>
            <person name="van Gessel N."/>
            <person name="Grimwood J."/>
            <person name="Hayes R.D."/>
            <person name="Graham S.W."/>
            <person name="Gunter L.E."/>
            <person name="McDaniel S.F."/>
            <person name="Hoernstein S.N.W."/>
            <person name="Larsson A."/>
            <person name="Li F.W."/>
            <person name="Perroud P.F."/>
            <person name="Phillips J."/>
            <person name="Ranjan P."/>
            <person name="Rokshar D.S."/>
            <person name="Rothfels C.J."/>
            <person name="Schneider L."/>
            <person name="Shu S."/>
            <person name="Stevenson D.W."/>
            <person name="Thummler F."/>
            <person name="Tillich M."/>
            <person name="Villarreal Aguilar J.C."/>
            <person name="Widiez T."/>
            <person name="Wong G.K."/>
            <person name="Wymore A."/>
            <person name="Zhang Y."/>
            <person name="Zimmer A.D."/>
            <person name="Quatrano R.S."/>
            <person name="Mayer K.F.X."/>
            <person name="Goodstein D."/>
            <person name="Casacuberta J.M."/>
            <person name="Vandepoele K."/>
            <person name="Reski R."/>
            <person name="Cuming A.C."/>
            <person name="Tuskan G.A."/>
            <person name="Maumus F."/>
            <person name="Salse J."/>
            <person name="Schmutz J."/>
            <person name="Rensing S.A."/>
        </authorList>
    </citation>
    <scope>NUCLEOTIDE SEQUENCE [LARGE SCALE GENOMIC DNA]</scope>
    <source>
        <strain evidence="2 3">cv. Gransden 2004</strain>
    </source>
</reference>
<evidence type="ECO:0000313" key="2">
    <source>
        <dbReference type="EnsemblPlants" id="PAC:32904729.CDS.1"/>
    </source>
</evidence>
<name>A0A2K1IPC3_PHYPA</name>
<accession>A0A2K1IPC3</accession>
<dbReference type="EnsemblPlants" id="Pp3c22_22810V3.1">
    <property type="protein sequence ID" value="PAC:32904729.CDS.1"/>
    <property type="gene ID" value="Pp3c22_22810"/>
</dbReference>
<dbReference type="STRING" id="3218.A0A2K1IPC3"/>
<dbReference type="PaxDb" id="3218-PP1S100_163V6.1"/>
<evidence type="ECO:0000313" key="1">
    <source>
        <dbReference type="EMBL" id="PNR31133.1"/>
    </source>
</evidence>
<sequence>MAHAPVAPGVLKATGGHIQAMGDKEIKPELVGTVTSMERNDKIHPTRAVPGEVLSEGYSRNCTGFFLCNNVMEVEVDQDTVKKDSEYLQNHAIVAYFVGGKQFALIISSWIDFVQKQVGDWVGEGRDMDRGFFQIMCRQLVITQKVLTLTPHKFQLGIYIVQSWTPRFNAARHTGLRVPTWVTLKNIPSEFLGVDAQMANNLGELLRSDKRNALLMDQRFCIGLSLGSGWKTSLFITNAVTRDKTIILIDYCNLSIQCRFCMSTSHLVKYCRGFPSQGEESKAIKNNIT</sequence>
<dbReference type="Proteomes" id="UP000006727">
    <property type="component" value="Chromosome 22"/>
</dbReference>
<protein>
    <submittedName>
        <fullName evidence="1 2">Uncharacterized protein</fullName>
    </submittedName>
</protein>
<dbReference type="Gramene" id="Pp3c22_22810V3.1">
    <property type="protein sequence ID" value="PAC:32904729.CDS.1"/>
    <property type="gene ID" value="Pp3c22_22810"/>
</dbReference>
<dbReference type="AlphaFoldDB" id="A0A2K1IPC3"/>
<proteinExistence type="predicted"/>
<reference evidence="2" key="3">
    <citation type="submission" date="2020-12" db="UniProtKB">
        <authorList>
            <consortium name="EnsemblPlants"/>
        </authorList>
    </citation>
    <scope>IDENTIFICATION</scope>
</reference>
<organism evidence="1">
    <name type="scientific">Physcomitrium patens</name>
    <name type="common">Spreading-leaved earth moss</name>
    <name type="synonym">Physcomitrella patens</name>
    <dbReference type="NCBI Taxonomy" id="3218"/>
    <lineage>
        <taxon>Eukaryota</taxon>
        <taxon>Viridiplantae</taxon>
        <taxon>Streptophyta</taxon>
        <taxon>Embryophyta</taxon>
        <taxon>Bryophyta</taxon>
        <taxon>Bryophytina</taxon>
        <taxon>Bryopsida</taxon>
        <taxon>Funariidae</taxon>
        <taxon>Funariales</taxon>
        <taxon>Funariaceae</taxon>
        <taxon>Physcomitrium</taxon>
    </lineage>
</organism>